<dbReference type="Proteomes" id="UP001523550">
    <property type="component" value="Unassembled WGS sequence"/>
</dbReference>
<dbReference type="Pfam" id="PF07603">
    <property type="entry name" value="Lcl_C"/>
    <property type="match status" value="1"/>
</dbReference>
<feature type="signal peptide" evidence="1">
    <location>
        <begin position="1"/>
        <end position="23"/>
    </location>
</feature>
<keyword evidence="1" id="KW-0732">Signal</keyword>
<dbReference type="EMBL" id="JALJYF010000002">
    <property type="protein sequence ID" value="MCP1727772.1"/>
    <property type="molecule type" value="Genomic_DNA"/>
</dbReference>
<reference evidence="3 4" key="1">
    <citation type="submission" date="2022-03" db="EMBL/GenBank/DDBJ databases">
        <title>Genomic Encyclopedia of Type Strains, Phase III (KMG-III): the genomes of soil and plant-associated and newly described type strains.</title>
        <authorList>
            <person name="Whitman W."/>
        </authorList>
    </citation>
    <scope>NUCLEOTIDE SEQUENCE [LARGE SCALE GENOMIC DNA]</scope>
    <source>
        <strain evidence="3 4">BSker1</strain>
    </source>
</reference>
<comment type="caution">
    <text evidence="3">The sequence shown here is derived from an EMBL/GenBank/DDBJ whole genome shotgun (WGS) entry which is preliminary data.</text>
</comment>
<proteinExistence type="predicted"/>
<evidence type="ECO:0000256" key="1">
    <source>
        <dbReference type="SAM" id="SignalP"/>
    </source>
</evidence>
<feature type="domain" description="Lcl C-terminal" evidence="2">
    <location>
        <begin position="49"/>
        <end position="162"/>
    </location>
</feature>
<gene>
    <name evidence="3" type="ORF">J2T60_001772</name>
</gene>
<name>A0ABT1G8Y7_9GAMM</name>
<evidence type="ECO:0000313" key="3">
    <source>
        <dbReference type="EMBL" id="MCP1727772.1"/>
    </source>
</evidence>
<protein>
    <recommendedName>
        <fullName evidence="2">Lcl C-terminal domain-containing protein</fullName>
    </recommendedName>
</protein>
<feature type="chain" id="PRO_5045798804" description="Lcl C-terminal domain-containing protein" evidence="1">
    <location>
        <begin position="24"/>
        <end position="189"/>
    </location>
</feature>
<keyword evidence="4" id="KW-1185">Reference proteome</keyword>
<evidence type="ECO:0000313" key="4">
    <source>
        <dbReference type="Proteomes" id="UP001523550"/>
    </source>
</evidence>
<organism evidence="3 4">
    <name type="scientific">Natronospira proteinivora</name>
    <dbReference type="NCBI Taxonomy" id="1807133"/>
    <lineage>
        <taxon>Bacteria</taxon>
        <taxon>Pseudomonadati</taxon>
        <taxon>Pseudomonadota</taxon>
        <taxon>Gammaproteobacteria</taxon>
        <taxon>Natronospirales</taxon>
        <taxon>Natronospiraceae</taxon>
        <taxon>Natronospira</taxon>
    </lineage>
</organism>
<sequence length="189" mass="21117">MDPRVGYLAVSLLTFSAVNALHASVTQDCSAHMPRSTPNESFELVQGGMAVHKETGLKWARCLVGQEWEDGSCVGSPKVVRFFPQAADVAEDSNYGGYEDWRVPNIKELESILEYACRDPAFNLEVFDAQPAQSVLWSSTPNETGDGEMNIWTIDARTNIVGNMPMDIRPYSGYPEYHFTHVRLVRDPE</sequence>
<accession>A0ABT1G8Y7</accession>
<dbReference type="InterPro" id="IPR011460">
    <property type="entry name" value="Lcl_C"/>
</dbReference>
<evidence type="ECO:0000259" key="2">
    <source>
        <dbReference type="Pfam" id="PF07603"/>
    </source>
</evidence>